<gene>
    <name evidence="3" type="ORF">ABIE08_002814</name>
</gene>
<evidence type="ECO:0000313" key="4">
    <source>
        <dbReference type="Proteomes" id="UP001549321"/>
    </source>
</evidence>
<proteinExistence type="predicted"/>
<dbReference type="Pfam" id="PF08238">
    <property type="entry name" value="Sel1"/>
    <property type="match status" value="4"/>
</dbReference>
<feature type="region of interest" description="Disordered" evidence="2">
    <location>
        <begin position="1"/>
        <end position="38"/>
    </location>
</feature>
<evidence type="ECO:0000256" key="2">
    <source>
        <dbReference type="SAM" id="MobiDB-lite"/>
    </source>
</evidence>
<keyword evidence="4" id="KW-1185">Reference proteome</keyword>
<feature type="region of interest" description="Disordered" evidence="2">
    <location>
        <begin position="624"/>
        <end position="662"/>
    </location>
</feature>
<dbReference type="Proteomes" id="UP001549321">
    <property type="component" value="Unassembled WGS sequence"/>
</dbReference>
<feature type="compositionally biased region" description="Basic and acidic residues" evidence="2">
    <location>
        <begin position="26"/>
        <end position="36"/>
    </location>
</feature>
<feature type="region of interest" description="Disordered" evidence="2">
    <location>
        <begin position="56"/>
        <end position="90"/>
    </location>
</feature>
<evidence type="ECO:0000313" key="3">
    <source>
        <dbReference type="EMBL" id="MET4634868.1"/>
    </source>
</evidence>
<dbReference type="SMART" id="SM00671">
    <property type="entry name" value="SEL1"/>
    <property type="match status" value="4"/>
</dbReference>
<reference evidence="3 4" key="1">
    <citation type="submission" date="2024-06" db="EMBL/GenBank/DDBJ databases">
        <title>Sorghum-associated microbial communities from plants grown in Nebraska, USA.</title>
        <authorList>
            <person name="Schachtman D."/>
        </authorList>
    </citation>
    <scope>NUCLEOTIDE SEQUENCE [LARGE SCALE GENOMIC DNA]</scope>
    <source>
        <strain evidence="3 4">3207</strain>
    </source>
</reference>
<feature type="region of interest" description="Disordered" evidence="2">
    <location>
        <begin position="754"/>
        <end position="776"/>
    </location>
</feature>
<accession>A0ABV2R159</accession>
<comment type="caution">
    <text evidence="3">The sequence shown here is derived from an EMBL/GenBank/DDBJ whole genome shotgun (WGS) entry which is preliminary data.</text>
</comment>
<evidence type="ECO:0000256" key="1">
    <source>
        <dbReference type="SAM" id="Coils"/>
    </source>
</evidence>
<name>A0ABV2R159_9HYPH</name>
<dbReference type="SUPFAM" id="SSF81901">
    <property type="entry name" value="HCP-like"/>
    <property type="match status" value="1"/>
</dbReference>
<dbReference type="Gene3D" id="1.25.40.10">
    <property type="entry name" value="Tetratricopeptide repeat domain"/>
    <property type="match status" value="1"/>
</dbReference>
<keyword evidence="1" id="KW-0175">Coiled coil</keyword>
<feature type="region of interest" description="Disordered" evidence="2">
    <location>
        <begin position="1024"/>
        <end position="1062"/>
    </location>
</feature>
<dbReference type="PANTHER" id="PTHR11102">
    <property type="entry name" value="SEL-1-LIKE PROTEIN"/>
    <property type="match status" value="1"/>
</dbReference>
<protein>
    <submittedName>
        <fullName evidence="3">Localization factor PodJL</fullName>
    </submittedName>
</protein>
<organism evidence="3 4">
    <name type="scientific">Kaistia defluvii</name>
    <dbReference type="NCBI Taxonomy" id="410841"/>
    <lineage>
        <taxon>Bacteria</taxon>
        <taxon>Pseudomonadati</taxon>
        <taxon>Pseudomonadota</taxon>
        <taxon>Alphaproteobacteria</taxon>
        <taxon>Hyphomicrobiales</taxon>
        <taxon>Kaistiaceae</taxon>
        <taxon>Kaistia</taxon>
    </lineage>
</organism>
<dbReference type="InterPro" id="IPR011990">
    <property type="entry name" value="TPR-like_helical_dom_sf"/>
</dbReference>
<dbReference type="PANTHER" id="PTHR11102:SF160">
    <property type="entry name" value="ERAD-ASSOCIATED E3 UBIQUITIN-PROTEIN LIGASE COMPONENT HRD3"/>
    <property type="match status" value="1"/>
</dbReference>
<feature type="coiled-coil region" evidence="1">
    <location>
        <begin position="473"/>
        <end position="542"/>
    </location>
</feature>
<sequence>MKTGSRSGYGANRSGPDVPPRSAADLPRRSEPDGAERLAALSALVDSLSQQIEVIEGTSARQPIRHATQRPAAPAPTPAPAKAAEPDPRISLEGRFDALGRQLDERQSERLSGIETRLAGIASQLAAAKAAAAPAQNPAFRALPIEEPARPRETLSSLQAAIAEISSRQKAIDHEISAPANQFDAIAIEDAIAALRDDIALLGRRVSAESRRHDEAAQTLKNELAARIEALSGARAAPETDAIAQLRQDLAEIRQSLDLAARETTLASIESGYGHIIERLDDIVRREPETERFDRLAREIAQLANSIESVAPSREVETELEDIRNAVASLSISRSDAVSAAVERQISGLHAAIDTLAARPAPPVDLSGIEREIDALRRDMDGFSRGADPLALIRLEKQIAGIRSTIDEIDPRPVGLDSTALSRLEDRIDALAGRFDALAELPTLRAPAAPDALDGLRSEITQLREDFARPTRFDAIEEQMQALVRRLDATTRQDDNQQLAQLEAQVGALAEQFSAVPGVHTLARVEENLDRLQDLLGNTRQDTIEAARDAARSTFREFASTLPARTDDALIQALREDMRQLQQAAERSDRQTHDTLEAVHNTLAKVVSRIAQLEIDEGAASGALTATRAPSPRETASSLADGLPEADRPLAPGSGRPVLPPFVEPEASIARTQTSVAPQTTRPGDRKADFIAAARRAAQAAQAESAEAVAEDHEARPSTLARIGDALRSRRRPIVLAIAAIVLAIGAMQLTPPLSRQAQKPATDPVATGSIPATPMRDVTPPPAAAPQPNAMVAPSTDGTSALAFTPPEAGDSEIAALATDPPPATSFSAIPDLAEDGSALQTAAAKGDPIAAFEVARRLAEGSNGTPQDPRLAADWYERSAKAGFAMAQYRIGSLYERGEGVPRDLSLAQSWYAKASEKGNARATHNLAVLLSEGATAEPDYVRAAQYFTQAANLNVADSQYNLGVLYARGLGVGVDLVQSYKWFALAAQQGDRDAGKRRDEVAKAMKPDALAAARAAVQTFKPKPLDTTANSEPAIKPEWKQTTARTSLRDTKPGVPTRG</sequence>
<dbReference type="InterPro" id="IPR050767">
    <property type="entry name" value="Sel1_AlgK"/>
</dbReference>
<dbReference type="InterPro" id="IPR006597">
    <property type="entry name" value="Sel1-like"/>
</dbReference>
<dbReference type="EMBL" id="JBEPSM010000002">
    <property type="protein sequence ID" value="MET4634868.1"/>
    <property type="molecule type" value="Genomic_DNA"/>
</dbReference>